<dbReference type="GeneID" id="300268785"/>
<gene>
    <name evidence="1" type="ORF">SAMN05216409_118118</name>
</gene>
<organism evidence="1 2">
    <name type="scientific">Pseudomonas lutea</name>
    <dbReference type="NCBI Taxonomy" id="243924"/>
    <lineage>
        <taxon>Bacteria</taxon>
        <taxon>Pseudomonadati</taxon>
        <taxon>Pseudomonadota</taxon>
        <taxon>Gammaproteobacteria</taxon>
        <taxon>Pseudomonadales</taxon>
        <taxon>Pseudomonadaceae</taxon>
        <taxon>Pseudomonas</taxon>
    </lineage>
</organism>
<protein>
    <submittedName>
        <fullName evidence="1">Uncharacterized protein</fullName>
    </submittedName>
</protein>
<dbReference type="AlphaFoldDB" id="A0A9X8QLS5"/>
<accession>A0A9X8QLS5</accession>
<dbReference type="RefSeq" id="WP_074829795.1">
    <property type="nucleotide sequence ID" value="NZ_FOEV01000018.1"/>
</dbReference>
<evidence type="ECO:0000313" key="2">
    <source>
        <dbReference type="Proteomes" id="UP000183210"/>
    </source>
</evidence>
<comment type="caution">
    <text evidence="1">The sequence shown here is derived from an EMBL/GenBank/DDBJ whole genome shotgun (WGS) entry which is preliminary data.</text>
</comment>
<sequence length="80" mass="8922">MTIYTLIKAMENEAIEADSSTATREVNGVTVTLHTDLRKRRAGGNSANVPFVWARRWKVDGKRVRENDAAHILNKSAALK</sequence>
<name>A0A9X8QLS5_9PSED</name>
<reference evidence="1 2" key="1">
    <citation type="submission" date="2016-10" db="EMBL/GenBank/DDBJ databases">
        <authorList>
            <person name="Varghese N."/>
            <person name="Submissions S."/>
        </authorList>
    </citation>
    <scope>NUCLEOTIDE SEQUENCE [LARGE SCALE GENOMIC DNA]</scope>
    <source>
        <strain evidence="1 2">LMG 21974</strain>
    </source>
</reference>
<dbReference type="EMBL" id="FOEV01000018">
    <property type="protein sequence ID" value="SER37951.1"/>
    <property type="molecule type" value="Genomic_DNA"/>
</dbReference>
<evidence type="ECO:0000313" key="1">
    <source>
        <dbReference type="EMBL" id="SER37951.1"/>
    </source>
</evidence>
<dbReference type="Proteomes" id="UP000183210">
    <property type="component" value="Unassembled WGS sequence"/>
</dbReference>
<proteinExistence type="predicted"/>